<protein>
    <submittedName>
        <fullName evidence="6">AraC-like DNA-binding protein</fullName>
    </submittedName>
</protein>
<dbReference type="PROSITE" id="PS01124">
    <property type="entry name" value="HTH_ARAC_FAMILY_2"/>
    <property type="match status" value="1"/>
</dbReference>
<dbReference type="Gene3D" id="1.10.10.60">
    <property type="entry name" value="Homeodomain-like"/>
    <property type="match status" value="2"/>
</dbReference>
<accession>A0A7W6ZN95</accession>
<evidence type="ECO:0000313" key="8">
    <source>
        <dbReference type="Proteomes" id="UP000557344"/>
    </source>
</evidence>
<dbReference type="InterPro" id="IPR018062">
    <property type="entry name" value="HTH_AraC-typ_CS"/>
</dbReference>
<dbReference type="Proteomes" id="UP000557344">
    <property type="component" value="Unassembled WGS sequence"/>
</dbReference>
<keyword evidence="2 6" id="KW-0238">DNA-binding</keyword>
<dbReference type="EMBL" id="JACIID010000021">
    <property type="protein sequence ID" value="MBB4539231.1"/>
    <property type="molecule type" value="Genomic_DNA"/>
</dbReference>
<evidence type="ECO:0000256" key="2">
    <source>
        <dbReference type="ARBA" id="ARBA00023125"/>
    </source>
</evidence>
<gene>
    <name evidence="5" type="ORF">GGE46_006032</name>
    <name evidence="6" type="ORF">GGE57_006021</name>
</gene>
<evidence type="ECO:0000259" key="4">
    <source>
        <dbReference type="PROSITE" id="PS01124"/>
    </source>
</evidence>
<feature type="domain" description="HTH araC/xylS-type" evidence="4">
    <location>
        <begin position="211"/>
        <end position="307"/>
    </location>
</feature>
<dbReference type="InterPro" id="IPR050204">
    <property type="entry name" value="AraC_XylS_family_regulators"/>
</dbReference>
<dbReference type="PROSITE" id="PS00041">
    <property type="entry name" value="HTH_ARAC_FAMILY_1"/>
    <property type="match status" value="1"/>
</dbReference>
<dbReference type="InterPro" id="IPR020449">
    <property type="entry name" value="Tscrpt_reg_AraC-type_HTH"/>
</dbReference>
<keyword evidence="1" id="KW-0805">Transcription regulation</keyword>
<proteinExistence type="predicted"/>
<evidence type="ECO:0000256" key="1">
    <source>
        <dbReference type="ARBA" id="ARBA00023015"/>
    </source>
</evidence>
<dbReference type="InterPro" id="IPR009057">
    <property type="entry name" value="Homeodomain-like_sf"/>
</dbReference>
<dbReference type="GO" id="GO:0003700">
    <property type="term" value="F:DNA-binding transcription factor activity"/>
    <property type="evidence" value="ECO:0007669"/>
    <property type="project" value="InterPro"/>
</dbReference>
<comment type="caution">
    <text evidence="6">The sequence shown here is derived from an EMBL/GenBank/DDBJ whole genome shotgun (WGS) entry which is preliminary data.</text>
</comment>
<dbReference type="PRINTS" id="PR00032">
    <property type="entry name" value="HTHARAC"/>
</dbReference>
<dbReference type="PANTHER" id="PTHR46796">
    <property type="entry name" value="HTH-TYPE TRANSCRIPTIONAL ACTIVATOR RHAS-RELATED"/>
    <property type="match status" value="1"/>
</dbReference>
<evidence type="ECO:0000313" key="7">
    <source>
        <dbReference type="Proteomes" id="UP000523431"/>
    </source>
</evidence>
<sequence length="320" mass="35094">MGKTLLTGNQTSRGPAYGAHLAECFGLPAVPTHVHHTLQRGMLAVSELKSQAPPPDPNPSLGYDDAYQVIVQFKNIRRQLWLNGRFISSDTLRAGETYIVDLRHEPRVLLQNPWHNVNFYMPISTLKAYAEQNDLPVFAEVAQRPTVGQDDPVMRQLAGAASAAFAHPHQASGLLLEAILDAVCANVLGRYATSQSAAHVQSHGLAPWQERRAKELMDEHLDVSMSKLAEECGLSVAHFGRAFKRSTGIAPHQWQLGRRMKRAQALLTGSSLSIAEIALGCGFSSQSHFATAFRENTGVSPGRWRQLDLGGRSSKIDPDY</sequence>
<dbReference type="GO" id="GO:0043565">
    <property type="term" value="F:sequence-specific DNA binding"/>
    <property type="evidence" value="ECO:0007669"/>
    <property type="project" value="InterPro"/>
</dbReference>
<dbReference type="EMBL" id="JACIHU010000021">
    <property type="protein sequence ID" value="MBB4483410.1"/>
    <property type="molecule type" value="Genomic_DNA"/>
</dbReference>
<reference evidence="7 8" key="1">
    <citation type="submission" date="2020-08" db="EMBL/GenBank/DDBJ databases">
        <title>Genomic Encyclopedia of Type Strains, Phase IV (KMG-V): Genome sequencing to study the core and pangenomes of soil and plant-associated prokaryotes.</title>
        <authorList>
            <person name="Whitman W."/>
        </authorList>
    </citation>
    <scope>NUCLEOTIDE SEQUENCE [LARGE SCALE GENOMIC DNA]</scope>
    <source>
        <strain evidence="5 8">SEMIA 471</strain>
        <strain evidence="6 7">SEMIA 489</strain>
    </source>
</reference>
<evidence type="ECO:0000313" key="5">
    <source>
        <dbReference type="EMBL" id="MBB4483410.1"/>
    </source>
</evidence>
<keyword evidence="3" id="KW-0804">Transcription</keyword>
<name>A0A7W6ZN95_RHIET</name>
<evidence type="ECO:0000256" key="3">
    <source>
        <dbReference type="ARBA" id="ARBA00023163"/>
    </source>
</evidence>
<dbReference type="SMART" id="SM00342">
    <property type="entry name" value="HTH_ARAC"/>
    <property type="match status" value="1"/>
</dbReference>
<dbReference type="AlphaFoldDB" id="A0A7W6ZN95"/>
<dbReference type="PANTHER" id="PTHR46796:SF14">
    <property type="entry name" value="TRANSCRIPTIONAL REGULATORY PROTEIN"/>
    <property type="match status" value="1"/>
</dbReference>
<dbReference type="SUPFAM" id="SSF46689">
    <property type="entry name" value="Homeodomain-like"/>
    <property type="match status" value="2"/>
</dbReference>
<dbReference type="Proteomes" id="UP000523431">
    <property type="component" value="Unassembled WGS sequence"/>
</dbReference>
<organism evidence="6 7">
    <name type="scientific">Rhizobium etli</name>
    <dbReference type="NCBI Taxonomy" id="29449"/>
    <lineage>
        <taxon>Bacteria</taxon>
        <taxon>Pseudomonadati</taxon>
        <taxon>Pseudomonadota</taxon>
        <taxon>Alphaproteobacteria</taxon>
        <taxon>Hyphomicrobiales</taxon>
        <taxon>Rhizobiaceae</taxon>
        <taxon>Rhizobium/Agrobacterium group</taxon>
        <taxon>Rhizobium</taxon>
    </lineage>
</organism>
<evidence type="ECO:0000313" key="6">
    <source>
        <dbReference type="EMBL" id="MBB4539231.1"/>
    </source>
</evidence>
<dbReference type="Pfam" id="PF12833">
    <property type="entry name" value="HTH_18"/>
    <property type="match status" value="1"/>
</dbReference>
<dbReference type="InterPro" id="IPR018060">
    <property type="entry name" value="HTH_AraC"/>
</dbReference>
<dbReference type="RefSeq" id="WP_183844496.1">
    <property type="nucleotide sequence ID" value="NZ_JACIHU010000021.1"/>
</dbReference>